<dbReference type="InterPro" id="IPR024983">
    <property type="entry name" value="CHAT_dom"/>
</dbReference>
<evidence type="ECO:0000256" key="1">
    <source>
        <dbReference type="PROSITE-ProRule" id="PRU00339"/>
    </source>
</evidence>
<dbReference type="AlphaFoldDB" id="A0A5C3L541"/>
<accession>A0A5C3L541</accession>
<reference evidence="3 4" key="1">
    <citation type="journal article" date="2019" name="Nat. Ecol. Evol.">
        <title>Megaphylogeny resolves global patterns of mushroom evolution.</title>
        <authorList>
            <person name="Varga T."/>
            <person name="Krizsan K."/>
            <person name="Foldi C."/>
            <person name="Dima B."/>
            <person name="Sanchez-Garcia M."/>
            <person name="Sanchez-Ramirez S."/>
            <person name="Szollosi G.J."/>
            <person name="Szarkandi J.G."/>
            <person name="Papp V."/>
            <person name="Albert L."/>
            <person name="Andreopoulos W."/>
            <person name="Angelini C."/>
            <person name="Antonin V."/>
            <person name="Barry K.W."/>
            <person name="Bougher N.L."/>
            <person name="Buchanan P."/>
            <person name="Buyck B."/>
            <person name="Bense V."/>
            <person name="Catcheside P."/>
            <person name="Chovatia M."/>
            <person name="Cooper J."/>
            <person name="Damon W."/>
            <person name="Desjardin D."/>
            <person name="Finy P."/>
            <person name="Geml J."/>
            <person name="Haridas S."/>
            <person name="Hughes K."/>
            <person name="Justo A."/>
            <person name="Karasinski D."/>
            <person name="Kautmanova I."/>
            <person name="Kiss B."/>
            <person name="Kocsube S."/>
            <person name="Kotiranta H."/>
            <person name="LaButti K.M."/>
            <person name="Lechner B.E."/>
            <person name="Liimatainen K."/>
            <person name="Lipzen A."/>
            <person name="Lukacs Z."/>
            <person name="Mihaltcheva S."/>
            <person name="Morgado L.N."/>
            <person name="Niskanen T."/>
            <person name="Noordeloos M.E."/>
            <person name="Ohm R.A."/>
            <person name="Ortiz-Santana B."/>
            <person name="Ovrebo C."/>
            <person name="Racz N."/>
            <person name="Riley R."/>
            <person name="Savchenko A."/>
            <person name="Shiryaev A."/>
            <person name="Soop K."/>
            <person name="Spirin V."/>
            <person name="Szebenyi C."/>
            <person name="Tomsovsky M."/>
            <person name="Tulloss R.E."/>
            <person name="Uehling J."/>
            <person name="Grigoriev I.V."/>
            <person name="Vagvolgyi C."/>
            <person name="Papp T."/>
            <person name="Martin F.M."/>
            <person name="Miettinen O."/>
            <person name="Hibbett D.S."/>
            <person name="Nagy L.G."/>
        </authorList>
    </citation>
    <scope>NUCLEOTIDE SEQUENCE [LARGE SCALE GENOMIC DNA]</scope>
    <source>
        <strain evidence="3 4">CBS 121175</strain>
    </source>
</reference>
<dbReference type="PROSITE" id="PS50005">
    <property type="entry name" value="TPR"/>
    <property type="match status" value="1"/>
</dbReference>
<dbReference type="Pfam" id="PF12770">
    <property type="entry name" value="CHAT"/>
    <property type="match status" value="1"/>
</dbReference>
<feature type="domain" description="CHAT" evidence="2">
    <location>
        <begin position="901"/>
        <end position="1204"/>
    </location>
</feature>
<keyword evidence="4" id="KW-1185">Reference proteome</keyword>
<evidence type="ECO:0000259" key="2">
    <source>
        <dbReference type="Pfam" id="PF12770"/>
    </source>
</evidence>
<proteinExistence type="predicted"/>
<keyword evidence="1" id="KW-0802">TPR repeat</keyword>
<dbReference type="InterPro" id="IPR011990">
    <property type="entry name" value="TPR-like_helical_dom_sf"/>
</dbReference>
<dbReference type="STRING" id="230819.A0A5C3L541"/>
<feature type="repeat" description="TPR" evidence="1">
    <location>
        <begin position="396"/>
        <end position="429"/>
    </location>
</feature>
<dbReference type="Proteomes" id="UP000307440">
    <property type="component" value="Unassembled WGS sequence"/>
</dbReference>
<dbReference type="Gene3D" id="1.25.40.10">
    <property type="entry name" value="Tetratricopeptide repeat domain"/>
    <property type="match status" value="1"/>
</dbReference>
<name>A0A5C3L541_COPMA</name>
<dbReference type="EMBL" id="ML210221">
    <property type="protein sequence ID" value="TFK23328.1"/>
    <property type="molecule type" value="Genomic_DNA"/>
</dbReference>
<dbReference type="SUPFAM" id="SSF48452">
    <property type="entry name" value="TPR-like"/>
    <property type="match status" value="1"/>
</dbReference>
<dbReference type="Pfam" id="PF13374">
    <property type="entry name" value="TPR_10"/>
    <property type="match status" value="1"/>
</dbReference>
<evidence type="ECO:0000313" key="4">
    <source>
        <dbReference type="Proteomes" id="UP000307440"/>
    </source>
</evidence>
<organism evidence="3 4">
    <name type="scientific">Coprinopsis marcescibilis</name>
    <name type="common">Agaric fungus</name>
    <name type="synonym">Psathyrella marcescibilis</name>
    <dbReference type="NCBI Taxonomy" id="230819"/>
    <lineage>
        <taxon>Eukaryota</taxon>
        <taxon>Fungi</taxon>
        <taxon>Dikarya</taxon>
        <taxon>Basidiomycota</taxon>
        <taxon>Agaricomycotina</taxon>
        <taxon>Agaricomycetes</taxon>
        <taxon>Agaricomycetidae</taxon>
        <taxon>Agaricales</taxon>
        <taxon>Agaricineae</taxon>
        <taxon>Psathyrellaceae</taxon>
        <taxon>Coprinopsis</taxon>
    </lineage>
</organism>
<sequence length="1205" mass="134465">MIQVTEQAPAASSQMRNVLMDIMLSYSQDEQLDFAEICDFIKTAVQKCKNEMDMDNLDKAITSLENMSGQFYGSAEFQRLVCLASAGLTKYFRYGWICVFETTLKLMAKIGSLSAANQKPASKHPEIVRNGAIPLDICRKSFNIELVDCAIEYCIDMLPFCTQDNPQRADLLRYTSESLVMRYLHRRNPADCFSALSYFKEVAQLTPPQDCNRYERLMAVCHVASIASIELHAQWAGLQIVEFYQKAIGVDHEASQAMTEGVDLLRRIQTGKDSACIERSISSLSASLRLRPFPHPQRSLSLNNLASALYSRFDLEGSSTDLEEGIIYHNEALSLRPHPHPERPPTVYNLCKSLLTRFSRNGSLLDLDRAVLLSQAALRDHPTADPGHAGWLKTLADALIVRGKQKGTVDDFDEAAKLYERVISLGPATDLERADAWTSFARAMSLLSSHRPVHEYKQKTVSVLREAVKTIPRSNPNYLSQVHSLGCQLRELYSETKNLSHLEESTYYLQEVCNSVQPTQAERMTPFLNLALSHEHHFMETGSIHSLEQAISAHRDALSATPPSHGQYPLICSRLGRALLYKFQRLEPKNPSSQLLKESISLLKAAAKSPVGSIRDRLEIAQWWALSAWVFRPASSLEAYEYSISLLPLLVSFDMTLKERQDVLIHHKDLACNATKCAIENREFEKAVTFLTNARSVFWSQAMQLSSHIHDNRFSATGHPLYQRLLEISNELEQASHSSAMPAASSAETWGLTGAIRNEEPLYYQNLSDEWYKLVGRIRQTKGFEGFMQPRSFASIQKAAGQGPVVLLNASAQRGCDALIMTSDSIEWVPLKEMSVEKLDNLKKVVRQLTSGRSVDEQTLEALREMRDIADGDGEDVTVRLKGRRVATPGRGPDDLFRVTLEIIWKTVVQPVILRLGLKKTAGQPIQRIWWCPTGPLTFLPIHAAGVYSEGSNEDIDCLSSYAISSYCTTPQDLLFESQNPPTSEEDDSEFKLLAIIQPEVPNANSLPYTQTELQRILNHLPKLPNVHFTQRIGTKSSPTSVERVLRDLGDPQLGLVHFGCHGMLNTTSPLESPLLLSGGRLTMGKIIKERRKVGKSLGGALAYLSACETASVDEVRPDESLSLAATMLFAGFKGVVATMWSIYDKDAPVLADSFYGHFLGSASGRSSKKPDVTDAARALHLAVQDLKKTEKSFLHWVPFVHFGI</sequence>
<protein>
    <recommendedName>
        <fullName evidence="2">CHAT domain-containing protein</fullName>
    </recommendedName>
</protein>
<evidence type="ECO:0000313" key="3">
    <source>
        <dbReference type="EMBL" id="TFK23328.1"/>
    </source>
</evidence>
<dbReference type="InterPro" id="IPR019734">
    <property type="entry name" value="TPR_rpt"/>
</dbReference>
<dbReference type="OrthoDB" id="9991317at2759"/>
<gene>
    <name evidence="3" type="ORF">FA15DRAFT_705585</name>
</gene>